<evidence type="ECO:0000256" key="5">
    <source>
        <dbReference type="ARBA" id="ARBA00022741"/>
    </source>
</evidence>
<dbReference type="Pfam" id="PF00512">
    <property type="entry name" value="HisKA"/>
    <property type="match status" value="1"/>
</dbReference>
<dbReference type="EC" id="2.7.13.3" evidence="2"/>
<dbReference type="SUPFAM" id="SSF55874">
    <property type="entry name" value="ATPase domain of HSP90 chaperone/DNA topoisomerase II/histidine kinase"/>
    <property type="match status" value="1"/>
</dbReference>
<dbReference type="InterPro" id="IPR036097">
    <property type="entry name" value="HisK_dim/P_sf"/>
</dbReference>
<dbReference type="PANTHER" id="PTHR43065:SF10">
    <property type="entry name" value="PEROXIDE STRESS-ACTIVATED HISTIDINE KINASE MAK3"/>
    <property type="match status" value="1"/>
</dbReference>
<evidence type="ECO:0000313" key="12">
    <source>
        <dbReference type="Proteomes" id="UP000268469"/>
    </source>
</evidence>
<dbReference type="GO" id="GO:0005524">
    <property type="term" value="F:ATP binding"/>
    <property type="evidence" value="ECO:0007669"/>
    <property type="project" value="UniProtKB-KW"/>
</dbReference>
<keyword evidence="9" id="KW-0812">Transmembrane</keyword>
<dbReference type="GO" id="GO:0000155">
    <property type="term" value="F:phosphorelay sensor kinase activity"/>
    <property type="evidence" value="ECO:0007669"/>
    <property type="project" value="InterPro"/>
</dbReference>
<evidence type="ECO:0000256" key="7">
    <source>
        <dbReference type="ARBA" id="ARBA00022840"/>
    </source>
</evidence>
<dbReference type="Gene3D" id="3.30.565.10">
    <property type="entry name" value="Histidine kinase-like ATPase, C-terminal domain"/>
    <property type="match status" value="1"/>
</dbReference>
<feature type="transmembrane region" description="Helical" evidence="9">
    <location>
        <begin position="144"/>
        <end position="162"/>
    </location>
</feature>
<dbReference type="EMBL" id="QNBE01000015">
    <property type="protein sequence ID" value="RKX71162.1"/>
    <property type="molecule type" value="Genomic_DNA"/>
</dbReference>
<keyword evidence="3" id="KW-0597">Phosphoprotein</keyword>
<evidence type="ECO:0000256" key="6">
    <source>
        <dbReference type="ARBA" id="ARBA00022777"/>
    </source>
</evidence>
<evidence type="ECO:0000256" key="8">
    <source>
        <dbReference type="ARBA" id="ARBA00023012"/>
    </source>
</evidence>
<dbReference type="InterPro" id="IPR036890">
    <property type="entry name" value="HATPase_C_sf"/>
</dbReference>
<protein>
    <recommendedName>
        <fullName evidence="2">histidine kinase</fullName>
        <ecNumber evidence="2">2.7.13.3</ecNumber>
    </recommendedName>
</protein>
<evidence type="ECO:0000313" key="11">
    <source>
        <dbReference type="EMBL" id="RKX71162.1"/>
    </source>
</evidence>
<dbReference type="SMART" id="SM00388">
    <property type="entry name" value="HisKA"/>
    <property type="match status" value="1"/>
</dbReference>
<dbReference type="PROSITE" id="PS50109">
    <property type="entry name" value="HIS_KIN"/>
    <property type="match status" value="1"/>
</dbReference>
<feature type="transmembrane region" description="Helical" evidence="9">
    <location>
        <begin position="43"/>
        <end position="62"/>
    </location>
</feature>
<dbReference type="Proteomes" id="UP000268469">
    <property type="component" value="Unassembled WGS sequence"/>
</dbReference>
<proteinExistence type="predicted"/>
<keyword evidence="8" id="KW-0902">Two-component regulatory system</keyword>
<dbReference type="PRINTS" id="PR00344">
    <property type="entry name" value="BCTRLSENSOR"/>
</dbReference>
<dbReference type="SMART" id="SM00387">
    <property type="entry name" value="HATPase_c"/>
    <property type="match status" value="1"/>
</dbReference>
<evidence type="ECO:0000256" key="1">
    <source>
        <dbReference type="ARBA" id="ARBA00000085"/>
    </source>
</evidence>
<gene>
    <name evidence="11" type="ORF">DRP53_02480</name>
</gene>
<comment type="caution">
    <text evidence="11">The sequence shown here is derived from an EMBL/GenBank/DDBJ whole genome shotgun (WGS) entry which is preliminary data.</text>
</comment>
<sequence>MPPPSDRALGKEKNLLLFLSLRPLVISLLIFLSYPILFDIPRSFISILLISSVLVPCFLFLARILSARPFYYLIFITDTLLVTAIILFTGGSESLFPLLYPIIILISAIYLFGGAYLVAAISFSLYSILIYFELKGGFFPIQYFYARTYLYGILFFLVAHLGSTLATRLRRTEVTTAEIINSLPVKIAAIDNDGNLYYSNVSNQAIEKIMLDFYHSGASYQEISIDNRIFGLSSYSLTNPNLRLILAEDITLQKRMAEQTRISEKVKLLAQLGASLAHEIRNPLASIRGTFELVSKGKLSEKEKRLLGIAISEVDRATRTIEDFLEFSRMRPLRLRKVKLKSIIDDLISSDPPPKNIDLALDFPPNFTIRVDRHLFFRALRNLLQNAKQAIGRKKGEIKIAGSTAEGRFEIRISDTGCGIPKRNLSKIFDPFFSTREEGTGLGLAIVETIITQHGGSISVKSQVGKGTCFTITLPSMKV</sequence>
<comment type="catalytic activity">
    <reaction evidence="1">
        <text>ATP + protein L-histidine = ADP + protein N-phospho-L-histidine.</text>
        <dbReference type="EC" id="2.7.13.3"/>
    </reaction>
</comment>
<keyword evidence="9" id="KW-1133">Transmembrane helix</keyword>
<evidence type="ECO:0000256" key="9">
    <source>
        <dbReference type="SAM" id="Phobius"/>
    </source>
</evidence>
<evidence type="ECO:0000256" key="2">
    <source>
        <dbReference type="ARBA" id="ARBA00012438"/>
    </source>
</evidence>
<feature type="transmembrane region" description="Helical" evidence="9">
    <location>
        <begin position="69"/>
        <end position="90"/>
    </location>
</feature>
<dbReference type="PANTHER" id="PTHR43065">
    <property type="entry name" value="SENSOR HISTIDINE KINASE"/>
    <property type="match status" value="1"/>
</dbReference>
<dbReference type="InterPro" id="IPR005467">
    <property type="entry name" value="His_kinase_dom"/>
</dbReference>
<feature type="domain" description="Histidine kinase" evidence="10">
    <location>
        <begin position="275"/>
        <end position="478"/>
    </location>
</feature>
<evidence type="ECO:0000256" key="4">
    <source>
        <dbReference type="ARBA" id="ARBA00022679"/>
    </source>
</evidence>
<dbReference type="Gene3D" id="1.10.287.130">
    <property type="match status" value="1"/>
</dbReference>
<dbReference type="CDD" id="cd00082">
    <property type="entry name" value="HisKA"/>
    <property type="match status" value="1"/>
</dbReference>
<keyword evidence="4" id="KW-0808">Transferase</keyword>
<dbReference type="Pfam" id="PF02518">
    <property type="entry name" value="HATPase_c"/>
    <property type="match status" value="1"/>
</dbReference>
<name>A0A660SKY9_UNCW3</name>
<dbReference type="AlphaFoldDB" id="A0A660SKY9"/>
<dbReference type="SUPFAM" id="SSF47384">
    <property type="entry name" value="Homodimeric domain of signal transducing histidine kinase"/>
    <property type="match status" value="1"/>
</dbReference>
<keyword evidence="9" id="KW-0472">Membrane</keyword>
<feature type="transmembrane region" description="Helical" evidence="9">
    <location>
        <begin position="102"/>
        <end position="132"/>
    </location>
</feature>
<feature type="transmembrane region" description="Helical" evidence="9">
    <location>
        <begin position="15"/>
        <end position="37"/>
    </location>
</feature>
<evidence type="ECO:0000256" key="3">
    <source>
        <dbReference type="ARBA" id="ARBA00022553"/>
    </source>
</evidence>
<keyword evidence="5" id="KW-0547">Nucleotide-binding</keyword>
<accession>A0A660SKY9</accession>
<evidence type="ECO:0000259" key="10">
    <source>
        <dbReference type="PROSITE" id="PS50109"/>
    </source>
</evidence>
<organism evidence="11 12">
    <name type="scientific">candidate division WOR-3 bacterium</name>
    <dbReference type="NCBI Taxonomy" id="2052148"/>
    <lineage>
        <taxon>Bacteria</taxon>
        <taxon>Bacteria division WOR-3</taxon>
    </lineage>
</organism>
<dbReference type="InterPro" id="IPR003594">
    <property type="entry name" value="HATPase_dom"/>
</dbReference>
<dbReference type="InterPro" id="IPR003661">
    <property type="entry name" value="HisK_dim/P_dom"/>
</dbReference>
<keyword evidence="7" id="KW-0067">ATP-binding</keyword>
<dbReference type="InterPro" id="IPR004358">
    <property type="entry name" value="Sig_transdc_His_kin-like_C"/>
</dbReference>
<reference evidence="11 12" key="1">
    <citation type="submission" date="2018-06" db="EMBL/GenBank/DDBJ databases">
        <title>Extensive metabolic versatility and redundancy in microbially diverse, dynamic hydrothermal sediments.</title>
        <authorList>
            <person name="Dombrowski N."/>
            <person name="Teske A."/>
            <person name="Baker B.J."/>
        </authorList>
    </citation>
    <scope>NUCLEOTIDE SEQUENCE [LARGE SCALE GENOMIC DNA]</scope>
    <source>
        <strain evidence="11">B36_G15</strain>
    </source>
</reference>
<keyword evidence="6" id="KW-0418">Kinase</keyword>